<reference evidence="3" key="1">
    <citation type="journal article" date="2017" name="MSphere">
        <title>Novel beta-lactamase blaARL in Staphylococcus arlettae.</title>
        <authorList>
            <person name="Andreis S.N."/>
            <person name="Perreten V."/>
            <person name="Schwendener S."/>
        </authorList>
    </citation>
    <scope>NUCLEOTIDE SEQUENCE</scope>
    <source>
        <strain evidence="3">SAN1670</strain>
    </source>
</reference>
<name>A0A1W5QFZ9_9STAP</name>
<dbReference type="GeneID" id="97288855"/>
<dbReference type="EMBL" id="KY363215">
    <property type="protein sequence ID" value="APY23755.1"/>
    <property type="molecule type" value="Genomic_DNA"/>
</dbReference>
<organism evidence="3">
    <name type="scientific">Staphylococcus arlettae</name>
    <dbReference type="NCBI Taxonomy" id="29378"/>
    <lineage>
        <taxon>Bacteria</taxon>
        <taxon>Bacillati</taxon>
        <taxon>Bacillota</taxon>
        <taxon>Bacilli</taxon>
        <taxon>Bacillales</taxon>
        <taxon>Staphylococcaceae</taxon>
        <taxon>Staphylococcus</taxon>
    </lineage>
</organism>
<evidence type="ECO:0000313" key="3">
    <source>
        <dbReference type="EMBL" id="APY23755.1"/>
    </source>
</evidence>
<dbReference type="PROSITE" id="PS51257">
    <property type="entry name" value="PROKAR_LIPOPROTEIN"/>
    <property type="match status" value="1"/>
</dbReference>
<evidence type="ECO:0008006" key="4">
    <source>
        <dbReference type="Google" id="ProtNLM"/>
    </source>
</evidence>
<sequence>MKKFRILLLLFATLFMLAACSNNEDDDNKHSQKNAPKNVQNISEDDIFSSSKTGEKISTAEMNKAIKKYLDVNSDIIDNKYLMQYKLDRQTGTDTKITDKQAQRLSKLSQNAVKNDVRFKKFIESNDLPEGYKPHAERILKYFTALNSTIKNVDKDIEELDYQPQNKLNVVDVSAKHAGDVNGKQQKKIKQFLEKHDINSDAIDK</sequence>
<feature type="chain" id="PRO_5039303151" description="NDxxF motif lipoprotein" evidence="2">
    <location>
        <begin position="19"/>
        <end position="205"/>
    </location>
</feature>
<dbReference type="AlphaFoldDB" id="A0A1W5QFZ9"/>
<dbReference type="NCBIfam" id="NF033193">
    <property type="entry name" value="lipo_NDxxF"/>
    <property type="match status" value="1"/>
</dbReference>
<keyword evidence="2" id="KW-0732">Signal</keyword>
<proteinExistence type="predicted"/>
<feature type="region of interest" description="Disordered" evidence="1">
    <location>
        <begin position="24"/>
        <end position="45"/>
    </location>
</feature>
<feature type="compositionally biased region" description="Polar residues" evidence="1">
    <location>
        <begin position="33"/>
        <end position="45"/>
    </location>
</feature>
<accession>A0A1W5QFZ9</accession>
<protein>
    <recommendedName>
        <fullName evidence="4">NDxxF motif lipoprotein</fullName>
    </recommendedName>
</protein>
<dbReference type="RefSeq" id="WP_107373808.1">
    <property type="nucleotide sequence ID" value="NZ_AP019698.1"/>
</dbReference>
<feature type="signal peptide" evidence="2">
    <location>
        <begin position="1"/>
        <end position="18"/>
    </location>
</feature>
<evidence type="ECO:0000256" key="1">
    <source>
        <dbReference type="SAM" id="MobiDB-lite"/>
    </source>
</evidence>
<dbReference type="InterPro" id="IPR047903">
    <property type="entry name" value="NDxxF_lipo"/>
</dbReference>
<evidence type="ECO:0000256" key="2">
    <source>
        <dbReference type="SAM" id="SignalP"/>
    </source>
</evidence>